<dbReference type="EMBL" id="JADGJH010000514">
    <property type="protein sequence ID" value="KAJ3127377.1"/>
    <property type="molecule type" value="Genomic_DNA"/>
</dbReference>
<dbReference type="Pfam" id="PF09729">
    <property type="entry name" value="Gti1_Pac2"/>
    <property type="match status" value="1"/>
</dbReference>
<proteinExistence type="predicted"/>
<dbReference type="PANTHER" id="PTHR28027:SF2">
    <property type="entry name" value="TRANSCRIPTIONAL REGULATOR MIT1"/>
    <property type="match status" value="1"/>
</dbReference>
<name>A0AAD5T2Z4_9FUNG</name>
<dbReference type="AlphaFoldDB" id="A0AAD5T2Z4"/>
<sequence>MRKFNSSNDLRAVCVNKERSAVTPNTARATNTPSVTNHHIDFTLDYEPIAPKPQSRILGDNLRPATVGPVVPDTSRYGKAEPDICANYGVKELSKLESFQWRGDQIMRRNFEYSKPQVLTTNGSLGLNASTYIPTNSISVANLTVPQAEREVTLTESEDYIVGETYFGYIEDQADALAVIEATIAKILVPFTGSSVDMSQFKVRSGSVAVIPESCRFVKRWRDGLKWSPSRVYGPFLLYRQIEEVSEKASPSEKWHRNSAIPGVQPLFTSKTLKAGTQIVDNGVTQQILPIYTLI</sequence>
<gene>
    <name evidence="1" type="ORF">HK100_009790</name>
</gene>
<keyword evidence="2" id="KW-1185">Reference proteome</keyword>
<reference evidence="1" key="1">
    <citation type="submission" date="2020-05" db="EMBL/GenBank/DDBJ databases">
        <title>Phylogenomic resolution of chytrid fungi.</title>
        <authorList>
            <person name="Stajich J.E."/>
            <person name="Amses K."/>
            <person name="Simmons R."/>
            <person name="Seto K."/>
            <person name="Myers J."/>
            <person name="Bonds A."/>
            <person name="Quandt C.A."/>
            <person name="Barry K."/>
            <person name="Liu P."/>
            <person name="Grigoriev I."/>
            <person name="Longcore J.E."/>
            <person name="James T.Y."/>
        </authorList>
    </citation>
    <scope>NUCLEOTIDE SEQUENCE</scope>
    <source>
        <strain evidence="1">JEL0513</strain>
    </source>
</reference>
<evidence type="ECO:0000313" key="1">
    <source>
        <dbReference type="EMBL" id="KAJ3127377.1"/>
    </source>
</evidence>
<organism evidence="1 2">
    <name type="scientific">Physocladia obscura</name>
    <dbReference type="NCBI Taxonomy" id="109957"/>
    <lineage>
        <taxon>Eukaryota</taxon>
        <taxon>Fungi</taxon>
        <taxon>Fungi incertae sedis</taxon>
        <taxon>Chytridiomycota</taxon>
        <taxon>Chytridiomycota incertae sedis</taxon>
        <taxon>Chytridiomycetes</taxon>
        <taxon>Chytridiales</taxon>
        <taxon>Chytriomycetaceae</taxon>
        <taxon>Physocladia</taxon>
    </lineage>
</organism>
<accession>A0AAD5T2Z4</accession>
<dbReference type="Proteomes" id="UP001211907">
    <property type="component" value="Unassembled WGS sequence"/>
</dbReference>
<dbReference type="GO" id="GO:0003677">
    <property type="term" value="F:DNA binding"/>
    <property type="evidence" value="ECO:0007669"/>
    <property type="project" value="TreeGrafter"/>
</dbReference>
<protein>
    <submittedName>
        <fullName evidence="1">Uncharacterized protein</fullName>
    </submittedName>
</protein>
<evidence type="ECO:0000313" key="2">
    <source>
        <dbReference type="Proteomes" id="UP001211907"/>
    </source>
</evidence>
<dbReference type="InterPro" id="IPR018608">
    <property type="entry name" value="Gti1/Pac2"/>
</dbReference>
<comment type="caution">
    <text evidence="1">The sequence shown here is derived from an EMBL/GenBank/DDBJ whole genome shotgun (WGS) entry which is preliminary data.</text>
</comment>
<dbReference type="PANTHER" id="PTHR28027">
    <property type="entry name" value="TRANSCRIPTIONAL REGULATOR MIT1"/>
    <property type="match status" value="1"/>
</dbReference>